<reference evidence="4" key="1">
    <citation type="submission" date="2015-04" db="EMBL/GenBank/DDBJ databases">
        <title>Physiological reanalysis, assessment of diazotrophy, and genome sequences of multiple isolates of Streptomyces thermoautotrophicus.</title>
        <authorList>
            <person name="MacKellar D.C."/>
            <person name="Lieber L."/>
            <person name="Norman J."/>
            <person name="Bolger A."/>
            <person name="Tobin C."/>
            <person name="Murray J.W."/>
            <person name="Chang R."/>
            <person name="Ford T."/>
            <person name="Nguyen P.Q."/>
            <person name="Woodward J."/>
            <person name="Permingeat H."/>
            <person name="Joshi N.S."/>
            <person name="Silver P.A."/>
            <person name="Usadel B."/>
            <person name="Rutherford A.W."/>
            <person name="Friesen M."/>
            <person name="Prell J."/>
        </authorList>
    </citation>
    <scope>NUCLEOTIDE SEQUENCE [LARGE SCALE GENOMIC DNA]</scope>
    <source>
        <strain evidence="4">H1</strain>
    </source>
</reference>
<keyword evidence="2" id="KW-0472">Membrane</keyword>
<dbReference type="STRING" id="1469144.LI90_3618"/>
<accession>A0A132MXE8</accession>
<evidence type="ECO:0000256" key="1">
    <source>
        <dbReference type="SAM" id="MobiDB-lite"/>
    </source>
</evidence>
<gene>
    <name evidence="3" type="ORF">LI90_3618</name>
</gene>
<proteinExistence type="predicted"/>
<dbReference type="PATRIC" id="fig|1469144.10.peg.3881"/>
<feature type="region of interest" description="Disordered" evidence="1">
    <location>
        <begin position="63"/>
        <end position="83"/>
    </location>
</feature>
<sequence>MRRHETDFTSLIAGLLFAGIAIAYLLHLAVGFTIDPELVVPALLIGLGVAGLAGSLVAVRRRNGGPGQPLGETETFEDDHASR</sequence>
<feature type="transmembrane region" description="Helical" evidence="2">
    <location>
        <begin position="38"/>
        <end position="59"/>
    </location>
</feature>
<name>A0A132MXE8_9ACTN</name>
<protein>
    <submittedName>
        <fullName evidence="3">Uncharacterized protein</fullName>
    </submittedName>
</protein>
<dbReference type="RefSeq" id="WP_066889675.1">
    <property type="nucleotide sequence ID" value="NZ_JYIJ01000017.1"/>
</dbReference>
<evidence type="ECO:0000313" key="3">
    <source>
        <dbReference type="EMBL" id="KWX02575.1"/>
    </source>
</evidence>
<evidence type="ECO:0000256" key="2">
    <source>
        <dbReference type="SAM" id="Phobius"/>
    </source>
</evidence>
<feature type="transmembrane region" description="Helical" evidence="2">
    <location>
        <begin position="12"/>
        <end position="32"/>
    </location>
</feature>
<dbReference type="Proteomes" id="UP000070188">
    <property type="component" value="Unassembled WGS sequence"/>
</dbReference>
<keyword evidence="2" id="KW-0812">Transmembrane</keyword>
<evidence type="ECO:0000313" key="4">
    <source>
        <dbReference type="Proteomes" id="UP000070188"/>
    </source>
</evidence>
<organism evidence="3 4">
    <name type="scientific">Carbonactinospora thermoautotrophica</name>
    <dbReference type="NCBI Taxonomy" id="1469144"/>
    <lineage>
        <taxon>Bacteria</taxon>
        <taxon>Bacillati</taxon>
        <taxon>Actinomycetota</taxon>
        <taxon>Actinomycetes</taxon>
        <taxon>Kitasatosporales</taxon>
        <taxon>Carbonactinosporaceae</taxon>
        <taxon>Carbonactinospora</taxon>
    </lineage>
</organism>
<keyword evidence="2" id="KW-1133">Transmembrane helix</keyword>
<comment type="caution">
    <text evidence="3">The sequence shown here is derived from an EMBL/GenBank/DDBJ whole genome shotgun (WGS) entry which is preliminary data.</text>
</comment>
<dbReference type="EMBL" id="LAXD01000001">
    <property type="protein sequence ID" value="KWX02575.1"/>
    <property type="molecule type" value="Genomic_DNA"/>
</dbReference>
<dbReference type="AlphaFoldDB" id="A0A132MXE8"/>
<keyword evidence="4" id="KW-1185">Reference proteome</keyword>